<dbReference type="HAMAP" id="MF_00446">
    <property type="entry name" value="PanD"/>
    <property type="match status" value="1"/>
</dbReference>
<keyword evidence="6 9" id="KW-0456">Lyase</keyword>
<comment type="function">
    <text evidence="9">Catalyzes the pyruvoyl-dependent decarboxylation of aspartate to produce beta-alanine.</text>
</comment>
<dbReference type="InterPro" id="IPR003190">
    <property type="entry name" value="Asp_decarbox"/>
</dbReference>
<feature type="modified residue" description="Pyruvic acid (Ser)" evidence="9">
    <location>
        <position position="24"/>
    </location>
</feature>
<dbReference type="GO" id="GO:0015940">
    <property type="term" value="P:pantothenate biosynthetic process"/>
    <property type="evidence" value="ECO:0007669"/>
    <property type="project" value="UniProtKB-UniRule"/>
</dbReference>
<evidence type="ECO:0000256" key="7">
    <source>
        <dbReference type="ARBA" id="ARBA00023270"/>
    </source>
</evidence>
<keyword evidence="8 9" id="KW-0670">Pyruvate</keyword>
<organism evidence="10 11">
    <name type="scientific">Ahniella affigens</name>
    <dbReference type="NCBI Taxonomy" id="2021234"/>
    <lineage>
        <taxon>Bacteria</taxon>
        <taxon>Pseudomonadati</taxon>
        <taxon>Pseudomonadota</taxon>
        <taxon>Gammaproteobacteria</taxon>
        <taxon>Lysobacterales</taxon>
        <taxon>Rhodanobacteraceae</taxon>
        <taxon>Ahniella</taxon>
    </lineage>
</organism>
<dbReference type="GO" id="GO:0004068">
    <property type="term" value="F:aspartate 1-decarboxylase activity"/>
    <property type="evidence" value="ECO:0007669"/>
    <property type="project" value="UniProtKB-UniRule"/>
</dbReference>
<keyword evidence="11" id="KW-1185">Reference proteome</keyword>
<reference evidence="10 11" key="2">
    <citation type="submission" date="2018-03" db="EMBL/GenBank/DDBJ databases">
        <authorList>
            <person name="Keele B.F."/>
        </authorList>
    </citation>
    <scope>NUCLEOTIDE SEQUENCE [LARGE SCALE GENOMIC DNA]</scope>
    <source>
        <strain evidence="10 11">D13</strain>
    </source>
</reference>
<evidence type="ECO:0000256" key="6">
    <source>
        <dbReference type="ARBA" id="ARBA00023239"/>
    </source>
</evidence>
<keyword evidence="5 9" id="KW-0865">Zymogen</keyword>
<comment type="cofactor">
    <cofactor evidence="9">
        <name>pyruvate</name>
        <dbReference type="ChEBI" id="CHEBI:15361"/>
    </cofactor>
    <text evidence="9">Binds 1 pyruvoyl group covalently per subunit.</text>
</comment>
<dbReference type="AlphaFoldDB" id="A0A2P1PQP6"/>
<evidence type="ECO:0000256" key="1">
    <source>
        <dbReference type="ARBA" id="ARBA00022490"/>
    </source>
</evidence>
<evidence type="ECO:0000313" key="10">
    <source>
        <dbReference type="EMBL" id="AVP97159.1"/>
    </source>
</evidence>
<dbReference type="Gene3D" id="2.40.40.20">
    <property type="match status" value="1"/>
</dbReference>
<comment type="subcellular location">
    <subcellularLocation>
        <location evidence="9">Cytoplasm</location>
    </subcellularLocation>
</comment>
<comment type="pathway">
    <text evidence="9">Cofactor biosynthesis; (R)-pantothenate biosynthesis; beta-alanine from L-aspartate: step 1/1.</text>
</comment>
<dbReference type="PANTHER" id="PTHR21012">
    <property type="entry name" value="ASPARTATE 1-DECARBOXYLASE"/>
    <property type="match status" value="1"/>
</dbReference>
<proteinExistence type="inferred from homology"/>
<evidence type="ECO:0000256" key="5">
    <source>
        <dbReference type="ARBA" id="ARBA00023145"/>
    </source>
</evidence>
<dbReference type="CDD" id="cd06919">
    <property type="entry name" value="Asp_decarbox"/>
    <property type="match status" value="1"/>
</dbReference>
<feature type="chain" id="PRO_5023472641" description="Aspartate 1-decarboxylase beta chain" evidence="9">
    <location>
        <begin position="1"/>
        <end position="23"/>
    </location>
</feature>
<comment type="caution">
    <text evidence="9">Lacks conserved residue(s) required for the propagation of feature annotation.</text>
</comment>
<dbReference type="OrthoDB" id="9803983at2"/>
<feature type="active site" description="Schiff-base intermediate with substrate; via pyruvic acid" evidence="9">
    <location>
        <position position="24"/>
    </location>
</feature>
<evidence type="ECO:0000256" key="9">
    <source>
        <dbReference type="HAMAP-Rule" id="MF_00446"/>
    </source>
</evidence>
<dbReference type="Pfam" id="PF02261">
    <property type="entry name" value="Asp_decarbox"/>
    <property type="match status" value="1"/>
</dbReference>
<keyword evidence="4 9" id="KW-0068">Autocatalytic cleavage</keyword>
<evidence type="ECO:0000313" key="11">
    <source>
        <dbReference type="Proteomes" id="UP000241074"/>
    </source>
</evidence>
<evidence type="ECO:0000256" key="3">
    <source>
        <dbReference type="ARBA" id="ARBA00022793"/>
    </source>
</evidence>
<dbReference type="KEGG" id="xba:C7S18_08110"/>
<evidence type="ECO:0000256" key="8">
    <source>
        <dbReference type="ARBA" id="ARBA00023317"/>
    </source>
</evidence>
<feature type="binding site" evidence="9">
    <location>
        <position position="56"/>
    </location>
    <ligand>
        <name>substrate</name>
    </ligand>
</feature>
<dbReference type="EC" id="4.1.1.11" evidence="9"/>
<feature type="chain" id="PRO_5023472640" description="Aspartate 1-decarboxylase alpha chain" evidence="9">
    <location>
        <begin position="24"/>
        <end position="146"/>
    </location>
</feature>
<dbReference type="InterPro" id="IPR009010">
    <property type="entry name" value="Asp_de-COase-like_dom_sf"/>
</dbReference>
<comment type="PTM">
    <text evidence="9">Is synthesized initially as an inactive proenzyme, which is activated by self-cleavage at a specific serine bond to produce a beta-subunit with a hydroxyl group at its C-terminus and an alpha-subunit with a pyruvoyl group at its N-terminus.</text>
</comment>
<keyword evidence="1 9" id="KW-0963">Cytoplasm</keyword>
<comment type="catalytic activity">
    <reaction evidence="9">
        <text>L-aspartate + H(+) = beta-alanine + CO2</text>
        <dbReference type="Rhea" id="RHEA:19497"/>
        <dbReference type="ChEBI" id="CHEBI:15378"/>
        <dbReference type="ChEBI" id="CHEBI:16526"/>
        <dbReference type="ChEBI" id="CHEBI:29991"/>
        <dbReference type="ChEBI" id="CHEBI:57966"/>
        <dbReference type="EC" id="4.1.1.11"/>
    </reaction>
</comment>
<keyword evidence="7 9" id="KW-0704">Schiff base</keyword>
<evidence type="ECO:0000256" key="2">
    <source>
        <dbReference type="ARBA" id="ARBA00022655"/>
    </source>
</evidence>
<protein>
    <recommendedName>
        <fullName evidence="9">Aspartate 1-decarboxylase</fullName>
        <ecNumber evidence="9">4.1.1.11</ecNumber>
    </recommendedName>
    <alternativeName>
        <fullName evidence="9">Aspartate alpha-decarboxylase</fullName>
    </alternativeName>
    <component>
        <recommendedName>
            <fullName evidence="9">Aspartate 1-decarboxylase beta chain</fullName>
        </recommendedName>
    </component>
    <component>
        <recommendedName>
            <fullName evidence="9">Aspartate 1-decarboxylase alpha chain</fullName>
        </recommendedName>
    </component>
</protein>
<keyword evidence="2 9" id="KW-0566">Pantothenate biosynthesis</keyword>
<dbReference type="GO" id="GO:0005829">
    <property type="term" value="C:cytosol"/>
    <property type="evidence" value="ECO:0007669"/>
    <property type="project" value="TreeGrafter"/>
</dbReference>
<feature type="active site" description="Proton donor" evidence="9">
    <location>
        <position position="57"/>
    </location>
</feature>
<evidence type="ECO:0000256" key="4">
    <source>
        <dbReference type="ARBA" id="ARBA00022813"/>
    </source>
</evidence>
<dbReference type="PANTHER" id="PTHR21012:SF0">
    <property type="entry name" value="ASPARTATE 1-DECARBOXYLASE"/>
    <property type="match status" value="1"/>
</dbReference>
<dbReference type="Proteomes" id="UP000241074">
    <property type="component" value="Chromosome"/>
</dbReference>
<sequence length="146" mass="16057">MIRLMHAKIHRAKITACHLDYMGSLTIDPIWMEQVGLLPLEEIQVVNVTNANRFVTYAIPGTRGEGQIEPNGACAHLCKVGDIVIIYAMKSVPRENVIDSGHLAKVLIFGADGTPELLHQHLSTNGEQFSFDSQPVDLPERESIAA</sequence>
<gene>
    <name evidence="9" type="primary">panD</name>
    <name evidence="10" type="ORF">C7S18_08110</name>
</gene>
<reference evidence="10 11" key="1">
    <citation type="submission" date="2018-03" db="EMBL/GenBank/DDBJ databases">
        <title>Ahniella affigens gen. nov., sp. nov., a gammaproteobacterium isolated from sandy soil near a stream.</title>
        <authorList>
            <person name="Ko Y."/>
            <person name="Kim J.-H."/>
        </authorList>
    </citation>
    <scope>NUCLEOTIDE SEQUENCE [LARGE SCALE GENOMIC DNA]</scope>
    <source>
        <strain evidence="10 11">D13</strain>
    </source>
</reference>
<comment type="similarity">
    <text evidence="9">Belongs to the PanD family.</text>
</comment>
<name>A0A2P1PQP6_9GAMM</name>
<keyword evidence="3 9" id="KW-0210">Decarboxylase</keyword>
<dbReference type="SUPFAM" id="SSF50692">
    <property type="entry name" value="ADC-like"/>
    <property type="match status" value="1"/>
</dbReference>
<dbReference type="GO" id="GO:0006523">
    <property type="term" value="P:alanine biosynthetic process"/>
    <property type="evidence" value="ECO:0007669"/>
    <property type="project" value="InterPro"/>
</dbReference>
<dbReference type="EMBL" id="CP027860">
    <property type="protein sequence ID" value="AVP97159.1"/>
    <property type="molecule type" value="Genomic_DNA"/>
</dbReference>
<accession>A0A2P1PQP6</accession>
<dbReference type="UniPathway" id="UPA00028">
    <property type="reaction ID" value="UER00002"/>
</dbReference>
<comment type="subunit">
    <text evidence="9">Heterooctamer of four alpha and four beta subunits.</text>
</comment>